<evidence type="ECO:0000259" key="1">
    <source>
        <dbReference type="PROSITE" id="PS50195"/>
    </source>
</evidence>
<dbReference type="Proteomes" id="UP000789572">
    <property type="component" value="Unassembled WGS sequence"/>
</dbReference>
<dbReference type="PANTHER" id="PTHR10555">
    <property type="entry name" value="SORTING NEXIN"/>
    <property type="match status" value="1"/>
</dbReference>
<comment type="caution">
    <text evidence="2">The sequence shown here is derived from an EMBL/GenBank/DDBJ whole genome shotgun (WGS) entry which is preliminary data.</text>
</comment>
<name>A0A9N8Z3J8_9GLOM</name>
<reference evidence="2" key="1">
    <citation type="submission" date="2021-06" db="EMBL/GenBank/DDBJ databases">
        <authorList>
            <person name="Kallberg Y."/>
            <person name="Tangrot J."/>
            <person name="Rosling A."/>
        </authorList>
    </citation>
    <scope>NUCLEOTIDE SEQUENCE</scope>
    <source>
        <strain evidence="2">IA702</strain>
    </source>
</reference>
<dbReference type="GO" id="GO:0005768">
    <property type="term" value="C:endosome"/>
    <property type="evidence" value="ECO:0007669"/>
    <property type="project" value="TreeGrafter"/>
</dbReference>
<dbReference type="InterPro" id="IPR001683">
    <property type="entry name" value="PX_dom"/>
</dbReference>
<accession>A0A9N8Z3J8</accession>
<dbReference type="GO" id="GO:0035091">
    <property type="term" value="F:phosphatidylinositol binding"/>
    <property type="evidence" value="ECO:0007669"/>
    <property type="project" value="InterPro"/>
</dbReference>
<dbReference type="InterPro" id="IPR036871">
    <property type="entry name" value="PX_dom_sf"/>
</dbReference>
<dbReference type="EMBL" id="CAJVPJ010000083">
    <property type="protein sequence ID" value="CAG8474043.1"/>
    <property type="molecule type" value="Genomic_DNA"/>
</dbReference>
<proteinExistence type="predicted"/>
<dbReference type="Gene3D" id="3.30.1520.10">
    <property type="entry name" value="Phox-like domain"/>
    <property type="match status" value="1"/>
</dbReference>
<evidence type="ECO:0000313" key="3">
    <source>
        <dbReference type="Proteomes" id="UP000789572"/>
    </source>
</evidence>
<dbReference type="PANTHER" id="PTHR10555:SF170">
    <property type="entry name" value="FI18122P1"/>
    <property type="match status" value="1"/>
</dbReference>
<protein>
    <submittedName>
        <fullName evidence="2">8561_t:CDS:1</fullName>
    </submittedName>
</protein>
<sequence>MSSSRENPLCFSRYDLTTEMKRSIVAPPPIKRLIRKVSIDDWHIKTEGVCGWYTYTVYQISTVYQTPNGPLCSAISCKRYSAFVQLYNTLADRYGWVRLPRLPPKRYVGNTEEPFIRRRKEELESFLNYLIEWRDNDLDIVTFLGISADAIIKEHTQRSEKQRQDKSILVNKDRFRIKKSRSVRWSDQSFEEDWKVCQKSQL</sequence>
<evidence type="ECO:0000313" key="2">
    <source>
        <dbReference type="EMBL" id="CAG8474043.1"/>
    </source>
</evidence>
<dbReference type="AlphaFoldDB" id="A0A9N8Z3J8"/>
<gene>
    <name evidence="2" type="ORF">POCULU_LOCUS1191</name>
</gene>
<dbReference type="Pfam" id="PF00787">
    <property type="entry name" value="PX"/>
    <property type="match status" value="1"/>
</dbReference>
<dbReference type="OrthoDB" id="120967at2759"/>
<dbReference type="SUPFAM" id="SSF64268">
    <property type="entry name" value="PX domain"/>
    <property type="match status" value="1"/>
</dbReference>
<dbReference type="SMART" id="SM00312">
    <property type="entry name" value="PX"/>
    <property type="match status" value="1"/>
</dbReference>
<feature type="domain" description="PX" evidence="1">
    <location>
        <begin position="36"/>
        <end position="163"/>
    </location>
</feature>
<dbReference type="PROSITE" id="PS50195">
    <property type="entry name" value="PX"/>
    <property type="match status" value="1"/>
</dbReference>
<dbReference type="CDD" id="cd06093">
    <property type="entry name" value="PX_domain"/>
    <property type="match status" value="1"/>
</dbReference>
<keyword evidence="3" id="KW-1185">Reference proteome</keyword>
<organism evidence="2 3">
    <name type="scientific">Paraglomus occultum</name>
    <dbReference type="NCBI Taxonomy" id="144539"/>
    <lineage>
        <taxon>Eukaryota</taxon>
        <taxon>Fungi</taxon>
        <taxon>Fungi incertae sedis</taxon>
        <taxon>Mucoromycota</taxon>
        <taxon>Glomeromycotina</taxon>
        <taxon>Glomeromycetes</taxon>
        <taxon>Paraglomerales</taxon>
        <taxon>Paraglomeraceae</taxon>
        <taxon>Paraglomus</taxon>
    </lineage>
</organism>